<reference evidence="3" key="1">
    <citation type="journal article" date="2023" name="Mol. Phylogenet. Evol.">
        <title>Genome-scale phylogeny and comparative genomics of the fungal order Sordariales.</title>
        <authorList>
            <person name="Hensen N."/>
            <person name="Bonometti L."/>
            <person name="Westerberg I."/>
            <person name="Brannstrom I.O."/>
            <person name="Guillou S."/>
            <person name="Cros-Aarteil S."/>
            <person name="Calhoun S."/>
            <person name="Haridas S."/>
            <person name="Kuo A."/>
            <person name="Mondo S."/>
            <person name="Pangilinan J."/>
            <person name="Riley R."/>
            <person name="LaButti K."/>
            <person name="Andreopoulos B."/>
            <person name="Lipzen A."/>
            <person name="Chen C."/>
            <person name="Yan M."/>
            <person name="Daum C."/>
            <person name="Ng V."/>
            <person name="Clum A."/>
            <person name="Steindorff A."/>
            <person name="Ohm R.A."/>
            <person name="Martin F."/>
            <person name="Silar P."/>
            <person name="Natvig D.O."/>
            <person name="Lalanne C."/>
            <person name="Gautier V."/>
            <person name="Ament-Velasquez S.L."/>
            <person name="Kruys A."/>
            <person name="Hutchinson M.I."/>
            <person name="Powell A.J."/>
            <person name="Barry K."/>
            <person name="Miller A.N."/>
            <person name="Grigoriev I.V."/>
            <person name="Debuchy R."/>
            <person name="Gladieux P."/>
            <person name="Hiltunen Thoren M."/>
            <person name="Johannesson H."/>
        </authorList>
    </citation>
    <scope>NUCLEOTIDE SEQUENCE</scope>
    <source>
        <strain evidence="3">CBS 958.72</strain>
    </source>
</reference>
<accession>A0AAE0N9S9</accession>
<sequence length="379" mass="41331">MTGTSSSPPPAAAAAAAAVPASAAAPAAAAPPAAVVPSSSTAVPPPENSSNEAAAQIDVDPDFGLDADSALGDGSAINSSTASLNSSILNYREVHGRTYQNFKDAEYWAPNDEAQNDGLDLHHHMMYLLHDNKLNLAPVENPQAVLDIGTGTGIWAMDFADQYPSAQVIGTDLSPIQPAWTPPNCKFELDDASQTWTYPDNNFDFIHVRFMLGSIEDYVKLYREALRCLKPGGWLEHSDFTIKLGSEDGSVPADCVYTLWNELFRKAGEKTGRTFLVTDNNQNAGWMKEAGFSTAVYTRNFNLPFGTWPKDPRWKEIGAFNLASCEQGLEGYILYLGTQVLGWSFEELQVLLADMRKAMRNTSYHASYPCSTVWAQKPF</sequence>
<name>A0AAE0N9S9_9PEZI</name>
<evidence type="ECO:0000313" key="3">
    <source>
        <dbReference type="EMBL" id="KAK3376046.1"/>
    </source>
</evidence>
<dbReference type="CDD" id="cd02440">
    <property type="entry name" value="AdoMet_MTases"/>
    <property type="match status" value="1"/>
</dbReference>
<keyword evidence="3" id="KW-0489">Methyltransferase</keyword>
<dbReference type="Proteomes" id="UP001287356">
    <property type="component" value="Unassembled WGS sequence"/>
</dbReference>
<dbReference type="EMBL" id="JAULSN010000003">
    <property type="protein sequence ID" value="KAK3376046.1"/>
    <property type="molecule type" value="Genomic_DNA"/>
</dbReference>
<dbReference type="InterPro" id="IPR029063">
    <property type="entry name" value="SAM-dependent_MTases_sf"/>
</dbReference>
<keyword evidence="4" id="KW-1185">Reference proteome</keyword>
<dbReference type="Pfam" id="PF13489">
    <property type="entry name" value="Methyltransf_23"/>
    <property type="match status" value="1"/>
</dbReference>
<reference evidence="3" key="2">
    <citation type="submission" date="2023-06" db="EMBL/GenBank/DDBJ databases">
        <authorList>
            <consortium name="Lawrence Berkeley National Laboratory"/>
            <person name="Haridas S."/>
            <person name="Hensen N."/>
            <person name="Bonometti L."/>
            <person name="Westerberg I."/>
            <person name="Brannstrom I.O."/>
            <person name="Guillou S."/>
            <person name="Cros-Aarteil S."/>
            <person name="Calhoun S."/>
            <person name="Kuo A."/>
            <person name="Mondo S."/>
            <person name="Pangilinan J."/>
            <person name="Riley R."/>
            <person name="Labutti K."/>
            <person name="Andreopoulos B."/>
            <person name="Lipzen A."/>
            <person name="Chen C."/>
            <person name="Yanf M."/>
            <person name="Daum C."/>
            <person name="Ng V."/>
            <person name="Clum A."/>
            <person name="Steindorff A."/>
            <person name="Ohm R."/>
            <person name="Martin F."/>
            <person name="Silar P."/>
            <person name="Natvig D."/>
            <person name="Lalanne C."/>
            <person name="Gautier V."/>
            <person name="Ament-Velasquez S.L."/>
            <person name="Kruys A."/>
            <person name="Hutchinson M.I."/>
            <person name="Powell A.J."/>
            <person name="Barry K."/>
            <person name="Miller A.N."/>
            <person name="Grigoriev I.V."/>
            <person name="Debuchy R."/>
            <person name="Gladieux P."/>
            <person name="Thoren M.H."/>
            <person name="Johannesson H."/>
        </authorList>
    </citation>
    <scope>NUCLEOTIDE SEQUENCE</scope>
    <source>
        <strain evidence="3">CBS 958.72</strain>
    </source>
</reference>
<comment type="caution">
    <text evidence="3">The sequence shown here is derived from an EMBL/GenBank/DDBJ whole genome shotgun (WGS) entry which is preliminary data.</text>
</comment>
<proteinExistence type="inferred from homology"/>
<feature type="region of interest" description="Disordered" evidence="2">
    <location>
        <begin position="1"/>
        <end position="52"/>
    </location>
</feature>
<dbReference type="PANTHER" id="PTHR43591">
    <property type="entry name" value="METHYLTRANSFERASE"/>
    <property type="match status" value="1"/>
</dbReference>
<protein>
    <submittedName>
        <fullName evidence="3">S-adenosyl-L-methionine-dependent methyltransferase</fullName>
    </submittedName>
</protein>
<keyword evidence="3" id="KW-0808">Transferase</keyword>
<dbReference type="SUPFAM" id="SSF53335">
    <property type="entry name" value="S-adenosyl-L-methionine-dependent methyltransferases"/>
    <property type="match status" value="1"/>
</dbReference>
<evidence type="ECO:0000313" key="4">
    <source>
        <dbReference type="Proteomes" id="UP001287356"/>
    </source>
</evidence>
<feature type="compositionally biased region" description="Low complexity" evidence="2">
    <location>
        <begin position="12"/>
        <end position="42"/>
    </location>
</feature>
<comment type="similarity">
    <text evidence="1">Belongs to the methyltransferase superfamily. LaeA methyltransferase family.</text>
</comment>
<dbReference type="GO" id="GO:0008168">
    <property type="term" value="F:methyltransferase activity"/>
    <property type="evidence" value="ECO:0007669"/>
    <property type="project" value="UniProtKB-KW"/>
</dbReference>
<evidence type="ECO:0000256" key="2">
    <source>
        <dbReference type="SAM" id="MobiDB-lite"/>
    </source>
</evidence>
<dbReference type="Gene3D" id="3.40.50.150">
    <property type="entry name" value="Vaccinia Virus protein VP39"/>
    <property type="match status" value="1"/>
</dbReference>
<dbReference type="PANTHER" id="PTHR43591:SF10">
    <property type="entry name" value="ABC TRANSMEMBRANE TYPE-1 DOMAIN-CONTAINING PROTEIN-RELATED"/>
    <property type="match status" value="1"/>
</dbReference>
<evidence type="ECO:0000256" key="1">
    <source>
        <dbReference type="ARBA" id="ARBA00038158"/>
    </source>
</evidence>
<organism evidence="3 4">
    <name type="scientific">Lasiosphaeria ovina</name>
    <dbReference type="NCBI Taxonomy" id="92902"/>
    <lineage>
        <taxon>Eukaryota</taxon>
        <taxon>Fungi</taxon>
        <taxon>Dikarya</taxon>
        <taxon>Ascomycota</taxon>
        <taxon>Pezizomycotina</taxon>
        <taxon>Sordariomycetes</taxon>
        <taxon>Sordariomycetidae</taxon>
        <taxon>Sordariales</taxon>
        <taxon>Lasiosphaeriaceae</taxon>
        <taxon>Lasiosphaeria</taxon>
    </lineage>
</organism>
<dbReference type="GO" id="GO:0032259">
    <property type="term" value="P:methylation"/>
    <property type="evidence" value="ECO:0007669"/>
    <property type="project" value="UniProtKB-KW"/>
</dbReference>
<gene>
    <name evidence="3" type="ORF">B0T24DRAFT_572635</name>
</gene>
<dbReference type="AlphaFoldDB" id="A0AAE0N9S9"/>